<comment type="caution">
    <text evidence="2">The sequence shown here is derived from an EMBL/GenBank/DDBJ whole genome shotgun (WGS) entry which is preliminary data.</text>
</comment>
<dbReference type="InterPro" id="IPR048564">
    <property type="entry name" value="CYNS_N"/>
</dbReference>
<dbReference type="RefSeq" id="WP_168077507.1">
    <property type="nucleotide sequence ID" value="NZ_BAAAQJ010000003.1"/>
</dbReference>
<evidence type="ECO:0000313" key="3">
    <source>
        <dbReference type="Proteomes" id="UP000653674"/>
    </source>
</evidence>
<proteinExistence type="predicted"/>
<dbReference type="Pfam" id="PF21291">
    <property type="entry name" value="CYNS_N"/>
    <property type="match status" value="1"/>
</dbReference>
<dbReference type="SUPFAM" id="SSF47413">
    <property type="entry name" value="lambda repressor-like DNA-binding domains"/>
    <property type="match status" value="1"/>
</dbReference>
<gene>
    <name evidence="2" type="ORF">Pfl04_49420</name>
</gene>
<dbReference type="PRINTS" id="PR01693">
    <property type="entry name" value="CYANASE"/>
</dbReference>
<dbReference type="AlphaFoldDB" id="A0A8J3LNT1"/>
<protein>
    <recommendedName>
        <fullName evidence="1">Cyanate hydratase N-terminal domain-containing protein</fullName>
    </recommendedName>
</protein>
<accession>A0A8J3LNT1</accession>
<reference evidence="2" key="1">
    <citation type="submission" date="2021-01" db="EMBL/GenBank/DDBJ databases">
        <title>Whole genome shotgun sequence of Planosporangium flavigriseum NBRC 105377.</title>
        <authorList>
            <person name="Komaki H."/>
            <person name="Tamura T."/>
        </authorList>
    </citation>
    <scope>NUCLEOTIDE SEQUENCE</scope>
    <source>
        <strain evidence="2">NBRC 105377</strain>
    </source>
</reference>
<evidence type="ECO:0000313" key="2">
    <source>
        <dbReference type="EMBL" id="GIG76538.1"/>
    </source>
</evidence>
<dbReference type="GO" id="GO:0008824">
    <property type="term" value="F:cyanate hydratase activity"/>
    <property type="evidence" value="ECO:0007669"/>
    <property type="project" value="InterPro"/>
</dbReference>
<organism evidence="2 3">
    <name type="scientific">Planosporangium flavigriseum</name>
    <dbReference type="NCBI Taxonomy" id="373681"/>
    <lineage>
        <taxon>Bacteria</taxon>
        <taxon>Bacillati</taxon>
        <taxon>Actinomycetota</taxon>
        <taxon>Actinomycetes</taxon>
        <taxon>Micromonosporales</taxon>
        <taxon>Micromonosporaceae</taxon>
        <taxon>Planosporangium</taxon>
    </lineage>
</organism>
<dbReference type="GO" id="GO:0003677">
    <property type="term" value="F:DNA binding"/>
    <property type="evidence" value="ECO:0007669"/>
    <property type="project" value="InterPro"/>
</dbReference>
<dbReference type="Gene3D" id="1.10.260.40">
    <property type="entry name" value="lambda repressor-like DNA-binding domains"/>
    <property type="match status" value="1"/>
</dbReference>
<dbReference type="PANTHER" id="PTHR34186:SF2">
    <property type="entry name" value="CYANATE HYDRATASE"/>
    <property type="match status" value="1"/>
</dbReference>
<dbReference type="EMBL" id="BONU01000060">
    <property type="protein sequence ID" value="GIG76538.1"/>
    <property type="molecule type" value="Genomic_DNA"/>
</dbReference>
<dbReference type="Proteomes" id="UP000653674">
    <property type="component" value="Unassembled WGS sequence"/>
</dbReference>
<dbReference type="InterPro" id="IPR008076">
    <property type="entry name" value="Cyanase"/>
</dbReference>
<feature type="domain" description="Cyanate hydratase N-terminal" evidence="1">
    <location>
        <begin position="3"/>
        <end position="66"/>
    </location>
</feature>
<name>A0A8J3LNT1_9ACTN</name>
<evidence type="ECO:0000259" key="1">
    <source>
        <dbReference type="Pfam" id="PF21291"/>
    </source>
</evidence>
<keyword evidence="3" id="KW-1185">Reference proteome</keyword>
<dbReference type="InterPro" id="IPR010982">
    <property type="entry name" value="Lambda_DNA-bd_dom_sf"/>
</dbReference>
<sequence length="98" mass="10153">MTREEITQSVLAAKLARGLSWQDLADAISKPVAWVVAALFGQRALHPADAAALATKLGLPECAALAMAAPAGGGPATAVSKDPAVDRVYEVLWVYGPR</sequence>
<dbReference type="PANTHER" id="PTHR34186">
    <property type="entry name" value="CYANATE HYDRATASE"/>
    <property type="match status" value="1"/>
</dbReference>